<reference evidence="1" key="1">
    <citation type="submission" date="2022-06" db="EMBL/GenBank/DDBJ databases">
        <title>Fusarium solani species complex genomes reveal bases of compartmentalisation and animal pathogenesis.</title>
        <authorList>
            <person name="Tsai I.J."/>
        </authorList>
    </citation>
    <scope>NUCLEOTIDE SEQUENCE</scope>
    <source>
        <strain evidence="1">Fu6.1</strain>
    </source>
</reference>
<gene>
    <name evidence="1" type="ORF">NCS57_01324400</name>
</gene>
<keyword evidence="2" id="KW-1185">Reference proteome</keyword>
<protein>
    <submittedName>
        <fullName evidence="1">Uncharacterized protein</fullName>
    </submittedName>
</protein>
<accession>A0ACC0QGI7</accession>
<evidence type="ECO:0000313" key="1">
    <source>
        <dbReference type="EMBL" id="KAI8652600.1"/>
    </source>
</evidence>
<name>A0ACC0QGI7_9HYPO</name>
<organism evidence="1 2">
    <name type="scientific">Fusarium keratoplasticum</name>
    <dbReference type="NCBI Taxonomy" id="1328300"/>
    <lineage>
        <taxon>Eukaryota</taxon>
        <taxon>Fungi</taxon>
        <taxon>Dikarya</taxon>
        <taxon>Ascomycota</taxon>
        <taxon>Pezizomycotina</taxon>
        <taxon>Sordariomycetes</taxon>
        <taxon>Hypocreomycetidae</taxon>
        <taxon>Hypocreales</taxon>
        <taxon>Nectriaceae</taxon>
        <taxon>Fusarium</taxon>
        <taxon>Fusarium solani species complex</taxon>
    </lineage>
</organism>
<dbReference type="EMBL" id="CM046513">
    <property type="protein sequence ID" value="KAI8652600.1"/>
    <property type="molecule type" value="Genomic_DNA"/>
</dbReference>
<comment type="caution">
    <text evidence="1">The sequence shown here is derived from an EMBL/GenBank/DDBJ whole genome shotgun (WGS) entry which is preliminary data.</text>
</comment>
<evidence type="ECO:0000313" key="2">
    <source>
        <dbReference type="Proteomes" id="UP001065298"/>
    </source>
</evidence>
<proteinExistence type="predicted"/>
<sequence>MQNFVRRCYQKVEDNRSAIDGFLTMIPSDVYGSVISGGYAMIMAAVEKRAQHREAVQNFLAEIPERLETIQRLSQIHHASVRLHLRADAVIVTVFTVLERIVDEITKVRKMKLQDRAKSLATSIRLRKRQNSGAHSAQNPSPGVVSDEENDDDGEQKLSVDGALAELQSEIDHFQKEVDICEQERLGSIQIAVGNLGHGLRFVNGAKQCTKTASEWLKKLRGFPHDPMRDIEDCLKHIELLNSDEKNMSHSILHSEQVDLRLQGKQSSIIDINLYTPPASLNSPLSFTSALSAAALRSTVQFPVLAFFCAHRSNDSLSKDKSGPTALVRSLVGQLLRFISDHRPSVDLEKLEAYEFFSKARKNLKEALKLVKTLLSLLPEGDMVIVIINSLSRLSGGSEDKMAKKLVHIIRQREDLVIKVMVTDALPGFYIRDVADMSLYVPDLVIGPGVVDISASSDKIAEKVKQKPHMGDGDGDITDNDDANDDSERDHNEDKDL</sequence>
<dbReference type="Proteomes" id="UP001065298">
    <property type="component" value="Chromosome 11"/>
</dbReference>